<reference evidence="2 3" key="1">
    <citation type="submission" date="2024-08" db="EMBL/GenBank/DDBJ databases">
        <title>Insights into the chromosomal genome structure of Flemingia macrophylla.</title>
        <authorList>
            <person name="Ding Y."/>
            <person name="Zhao Y."/>
            <person name="Bi W."/>
            <person name="Wu M."/>
            <person name="Zhao G."/>
            <person name="Gong Y."/>
            <person name="Li W."/>
            <person name="Zhang P."/>
        </authorList>
    </citation>
    <scope>NUCLEOTIDE SEQUENCE [LARGE SCALE GENOMIC DNA]</scope>
    <source>
        <strain evidence="2">DYQJB</strain>
        <tissue evidence="2">Leaf</tissue>
    </source>
</reference>
<keyword evidence="1" id="KW-1133">Transmembrane helix</keyword>
<dbReference type="AlphaFoldDB" id="A0ABD1LB69"/>
<sequence length="62" mass="7135">MPNILSSRKAICITKYTSNRINKESKDFKAYLYHQSTPFSLAFIVIILPLPLILLVLQCEHV</sequence>
<name>A0ABD1LB69_9FABA</name>
<keyword evidence="1" id="KW-0812">Transmembrane</keyword>
<organism evidence="2 3">
    <name type="scientific">Flemingia macrophylla</name>
    <dbReference type="NCBI Taxonomy" id="520843"/>
    <lineage>
        <taxon>Eukaryota</taxon>
        <taxon>Viridiplantae</taxon>
        <taxon>Streptophyta</taxon>
        <taxon>Embryophyta</taxon>
        <taxon>Tracheophyta</taxon>
        <taxon>Spermatophyta</taxon>
        <taxon>Magnoliopsida</taxon>
        <taxon>eudicotyledons</taxon>
        <taxon>Gunneridae</taxon>
        <taxon>Pentapetalae</taxon>
        <taxon>rosids</taxon>
        <taxon>fabids</taxon>
        <taxon>Fabales</taxon>
        <taxon>Fabaceae</taxon>
        <taxon>Papilionoideae</taxon>
        <taxon>50 kb inversion clade</taxon>
        <taxon>NPAAA clade</taxon>
        <taxon>indigoferoid/millettioid clade</taxon>
        <taxon>Phaseoleae</taxon>
        <taxon>Flemingia</taxon>
    </lineage>
</organism>
<dbReference type="Proteomes" id="UP001603857">
    <property type="component" value="Unassembled WGS sequence"/>
</dbReference>
<accession>A0ABD1LB69</accession>
<proteinExistence type="predicted"/>
<feature type="transmembrane region" description="Helical" evidence="1">
    <location>
        <begin position="39"/>
        <end position="57"/>
    </location>
</feature>
<comment type="caution">
    <text evidence="2">The sequence shown here is derived from an EMBL/GenBank/DDBJ whole genome shotgun (WGS) entry which is preliminary data.</text>
</comment>
<keyword evidence="1" id="KW-0472">Membrane</keyword>
<dbReference type="EMBL" id="JBGMDY010000010">
    <property type="protein sequence ID" value="KAL2320771.1"/>
    <property type="molecule type" value="Genomic_DNA"/>
</dbReference>
<gene>
    <name evidence="2" type="ORF">Fmac_029740</name>
</gene>
<evidence type="ECO:0000313" key="3">
    <source>
        <dbReference type="Proteomes" id="UP001603857"/>
    </source>
</evidence>
<evidence type="ECO:0000313" key="2">
    <source>
        <dbReference type="EMBL" id="KAL2320771.1"/>
    </source>
</evidence>
<keyword evidence="3" id="KW-1185">Reference proteome</keyword>
<protein>
    <submittedName>
        <fullName evidence="2">Uncharacterized protein</fullName>
    </submittedName>
</protein>
<evidence type="ECO:0000256" key="1">
    <source>
        <dbReference type="SAM" id="Phobius"/>
    </source>
</evidence>